<evidence type="ECO:0008006" key="3">
    <source>
        <dbReference type="Google" id="ProtNLM"/>
    </source>
</evidence>
<organism evidence="1 2">
    <name type="scientific">Corynebacterium xerosis</name>
    <dbReference type="NCBI Taxonomy" id="1725"/>
    <lineage>
        <taxon>Bacteria</taxon>
        <taxon>Bacillati</taxon>
        <taxon>Actinomycetota</taxon>
        <taxon>Actinomycetes</taxon>
        <taxon>Mycobacteriales</taxon>
        <taxon>Corynebacteriaceae</taxon>
        <taxon>Corynebacterium</taxon>
    </lineage>
</organism>
<dbReference type="AlphaFoldDB" id="A0A6B8TD49"/>
<dbReference type="EMBL" id="CP046322">
    <property type="protein sequence ID" value="QGS34807.1"/>
    <property type="molecule type" value="Genomic_DNA"/>
</dbReference>
<accession>A0A6B8TD49</accession>
<dbReference type="Proteomes" id="UP000426857">
    <property type="component" value="Chromosome"/>
</dbReference>
<reference evidence="1 2" key="1">
    <citation type="submission" date="2019-11" db="EMBL/GenBank/DDBJ databases">
        <title>FDA dAtabase for Regulatory Grade micrObial Sequences (FDA-ARGOS): Supporting development and validation of Infectious Disease Dx tests.</title>
        <authorList>
            <person name="Kerrigan L."/>
            <person name="Long C."/>
            <person name="Tallon L."/>
            <person name="Sadzewicz L."/>
            <person name="Vavikolanu K."/>
            <person name="Mehta A."/>
            <person name="Aluvathingal J."/>
            <person name="Nadendla S."/>
            <person name="Yan Y."/>
            <person name="Sichtig H."/>
        </authorList>
    </citation>
    <scope>NUCLEOTIDE SEQUENCE [LARGE SCALE GENOMIC DNA]</scope>
    <source>
        <strain evidence="1 2">FDAARGOS_674</strain>
    </source>
</reference>
<gene>
    <name evidence="1" type="ORF">FOB82_07410</name>
</gene>
<evidence type="ECO:0000313" key="1">
    <source>
        <dbReference type="EMBL" id="QGS34807.1"/>
    </source>
</evidence>
<dbReference type="RefSeq" id="WP_155869101.1">
    <property type="nucleotide sequence ID" value="NZ_CP046322.1"/>
</dbReference>
<sequence>MGAEKFGSFVAECGGDEAKARRLALLSVRLAGEYLPALAVLELALRNSIAVQLATVFGENWPGQLAEGQTVRAGRRRLNSTEQHCRRFEEARDHLTRKGCSTASPDIIGATSMGVWVGLTGGGAPHEGKYYETQLWAPLISHAFPGMNAVYGVRSGKGRYSQRELLHHDLNRVLDLRNRVAHHERITHLDHETETERIARAVTAMVGVLPGSLDDLIPNPEEHETRRRAEVVRGA</sequence>
<name>A0A6B8TD49_9CORY</name>
<dbReference type="KEGG" id="cxe:FOB82_07410"/>
<protein>
    <recommendedName>
        <fullName evidence="3">Abi-like protein</fullName>
    </recommendedName>
</protein>
<proteinExistence type="predicted"/>
<evidence type="ECO:0000313" key="2">
    <source>
        <dbReference type="Proteomes" id="UP000426857"/>
    </source>
</evidence>